<keyword evidence="2" id="KW-1185">Reference proteome</keyword>
<dbReference type="AlphaFoldDB" id="A0A327YXD7"/>
<accession>A0A327YXD7</accession>
<evidence type="ECO:0008006" key="3">
    <source>
        <dbReference type="Google" id="ProtNLM"/>
    </source>
</evidence>
<dbReference type="Gene3D" id="1.10.357.10">
    <property type="entry name" value="Tetracycline Repressor, domain 2"/>
    <property type="match status" value="1"/>
</dbReference>
<protein>
    <recommendedName>
        <fullName evidence="3">TetR family transcriptional regulator</fullName>
    </recommendedName>
</protein>
<dbReference type="EMBL" id="QLMJ01000028">
    <property type="protein sequence ID" value="RAK26246.1"/>
    <property type="molecule type" value="Genomic_DNA"/>
</dbReference>
<organism evidence="1 2">
    <name type="scientific">Actinoplanes lutulentus</name>
    <dbReference type="NCBI Taxonomy" id="1287878"/>
    <lineage>
        <taxon>Bacteria</taxon>
        <taxon>Bacillati</taxon>
        <taxon>Actinomycetota</taxon>
        <taxon>Actinomycetes</taxon>
        <taxon>Micromonosporales</taxon>
        <taxon>Micromonosporaceae</taxon>
        <taxon>Actinoplanes</taxon>
    </lineage>
</organism>
<sequence>MNPASMNHDELQQAVVRAAWPLLGEYPRLTLARIAEAAGITEADLLTVFPDPESVLEAAMATVMTRLSTVIDPAVEVRELEAIPVDQPLEARLVAVIEILDAYQLRVAAGVRTIEQIGIPAGTPVTRTARPQDAKPAIQLPEVRQAVARLLEPEGERLRIPAEILAEIFLGISRVGAQPINEEQHPTVPAEQIIDLFLHGALR</sequence>
<gene>
    <name evidence="1" type="ORF">B0I29_12896</name>
</gene>
<name>A0A327YXD7_9ACTN</name>
<proteinExistence type="predicted"/>
<reference evidence="1 2" key="1">
    <citation type="submission" date="2018-06" db="EMBL/GenBank/DDBJ databases">
        <title>Genomic Encyclopedia of Type Strains, Phase III (KMG-III): the genomes of soil and plant-associated and newly described type strains.</title>
        <authorList>
            <person name="Whitman W."/>
        </authorList>
    </citation>
    <scope>NUCLEOTIDE SEQUENCE [LARGE SCALE GENOMIC DNA]</scope>
    <source>
        <strain evidence="1 2">CGMCC 4.7090</strain>
    </source>
</reference>
<evidence type="ECO:0000313" key="1">
    <source>
        <dbReference type="EMBL" id="RAK26246.1"/>
    </source>
</evidence>
<evidence type="ECO:0000313" key="2">
    <source>
        <dbReference type="Proteomes" id="UP000249341"/>
    </source>
</evidence>
<dbReference type="Proteomes" id="UP000249341">
    <property type="component" value="Unassembled WGS sequence"/>
</dbReference>
<comment type="caution">
    <text evidence="1">The sequence shown here is derived from an EMBL/GenBank/DDBJ whole genome shotgun (WGS) entry which is preliminary data.</text>
</comment>
<dbReference type="SUPFAM" id="SSF46689">
    <property type="entry name" value="Homeodomain-like"/>
    <property type="match status" value="1"/>
</dbReference>
<dbReference type="InterPro" id="IPR009057">
    <property type="entry name" value="Homeodomain-like_sf"/>
</dbReference>